<comment type="subcellular location">
    <subcellularLocation>
        <location evidence="1 16">Nucleus</location>
    </subcellularLocation>
</comment>
<dbReference type="InterPro" id="IPR028651">
    <property type="entry name" value="ING_fam"/>
</dbReference>
<reference evidence="19 20" key="1">
    <citation type="submission" date="2019-07" db="EMBL/GenBank/DDBJ databases">
        <authorList>
            <person name="Friedrich A."/>
            <person name="Schacherer J."/>
        </authorList>
    </citation>
    <scope>NUCLEOTIDE SEQUENCE [LARGE SCALE GENOMIC DNA]</scope>
</reference>
<evidence type="ECO:0000256" key="11">
    <source>
        <dbReference type="ARBA" id="ARBA00023306"/>
    </source>
</evidence>
<dbReference type="SUPFAM" id="SSF57903">
    <property type="entry name" value="FYVE/PHD zinc finger"/>
    <property type="match status" value="1"/>
</dbReference>
<dbReference type="CDD" id="cd15505">
    <property type="entry name" value="PHD_ING"/>
    <property type="match status" value="1"/>
</dbReference>
<name>A0A7D9GYM9_DEKBR</name>
<keyword evidence="11" id="KW-0131">Cell cycle</keyword>
<dbReference type="GO" id="GO:0006355">
    <property type="term" value="P:regulation of DNA-templated transcription"/>
    <property type="evidence" value="ECO:0007669"/>
    <property type="project" value="TreeGrafter"/>
</dbReference>
<dbReference type="SMART" id="SM01408">
    <property type="entry name" value="ING"/>
    <property type="match status" value="1"/>
</dbReference>
<feature type="binding site" evidence="14">
    <location>
        <position position="241"/>
    </location>
    <ligand>
        <name>Zn(2+)</name>
        <dbReference type="ChEBI" id="CHEBI:29105"/>
        <label>1</label>
    </ligand>
</feature>
<comment type="similarity">
    <text evidence="2 16">Belongs to the ING family.</text>
</comment>
<keyword evidence="3 14" id="KW-0479">Metal-binding</keyword>
<evidence type="ECO:0000256" key="15">
    <source>
        <dbReference type="PROSITE-ProRule" id="PRU00146"/>
    </source>
</evidence>
<feature type="site" description="Histone H3K4me3 binding" evidence="13">
    <location>
        <position position="261"/>
    </location>
</feature>
<feature type="compositionally biased region" description="Low complexity" evidence="17">
    <location>
        <begin position="171"/>
        <end position="180"/>
    </location>
</feature>
<keyword evidence="20" id="KW-1185">Reference proteome</keyword>
<protein>
    <recommendedName>
        <fullName evidence="16">Chromatin modification-related protein</fullName>
    </recommendedName>
</protein>
<feature type="binding site" evidence="14">
    <location>
        <position position="252"/>
    </location>
    <ligand>
        <name>Zn(2+)</name>
        <dbReference type="ChEBI" id="CHEBI:29105"/>
        <label>2</label>
    </ligand>
</feature>
<evidence type="ECO:0000256" key="14">
    <source>
        <dbReference type="PIRSR" id="PIRSR628651-51"/>
    </source>
</evidence>
<dbReference type="PROSITE" id="PS01359">
    <property type="entry name" value="ZF_PHD_1"/>
    <property type="match status" value="1"/>
</dbReference>
<organism evidence="19 20">
    <name type="scientific">Dekkera bruxellensis</name>
    <name type="common">Brettanomyces custersii</name>
    <dbReference type="NCBI Taxonomy" id="5007"/>
    <lineage>
        <taxon>Eukaryota</taxon>
        <taxon>Fungi</taxon>
        <taxon>Dikarya</taxon>
        <taxon>Ascomycota</taxon>
        <taxon>Saccharomycotina</taxon>
        <taxon>Pichiomycetes</taxon>
        <taxon>Pichiales</taxon>
        <taxon>Pichiaceae</taxon>
        <taxon>Brettanomyces</taxon>
    </lineage>
</organism>
<feature type="site" description="Histone H3K4me3 binding" evidence="13">
    <location>
        <position position="253"/>
    </location>
</feature>
<keyword evidence="6 14" id="KW-0862">Zinc</keyword>
<dbReference type="PANTHER" id="PTHR10333">
    <property type="entry name" value="INHIBITOR OF GROWTH PROTEIN"/>
    <property type="match status" value="1"/>
</dbReference>
<evidence type="ECO:0000256" key="1">
    <source>
        <dbReference type="ARBA" id="ARBA00004123"/>
    </source>
</evidence>
<dbReference type="AlphaFoldDB" id="A0A7D9GYM9"/>
<dbReference type="InterPro" id="IPR024610">
    <property type="entry name" value="ING_N_histone-binding"/>
</dbReference>
<keyword evidence="8" id="KW-0234">DNA repair</keyword>
<comment type="subunit">
    <text evidence="16">Component of an histone acetyltransferase complex. Interacts with H3K4me3 and to a lesser extent with H3K4me2.</text>
</comment>
<accession>A0A7D9GYM9</accession>
<feature type="binding site" evidence="14">
    <location>
        <position position="257"/>
    </location>
    <ligand>
        <name>Zn(2+)</name>
        <dbReference type="ChEBI" id="CHEBI:29105"/>
        <label>2</label>
    </ligand>
</feature>
<evidence type="ECO:0000256" key="12">
    <source>
        <dbReference type="ARBA" id="ARBA00037044"/>
    </source>
</evidence>
<evidence type="ECO:0000256" key="3">
    <source>
        <dbReference type="ARBA" id="ARBA00022723"/>
    </source>
</evidence>
<evidence type="ECO:0000256" key="9">
    <source>
        <dbReference type="ARBA" id="ARBA00023242"/>
    </source>
</evidence>
<evidence type="ECO:0000256" key="8">
    <source>
        <dbReference type="ARBA" id="ARBA00023204"/>
    </source>
</evidence>
<comment type="domain">
    <text evidence="16">The PHD-type zinc finger mediates the binding to H3K4me3.</text>
</comment>
<dbReference type="GO" id="GO:0035267">
    <property type="term" value="C:NuA4 histone acetyltransferase complex"/>
    <property type="evidence" value="ECO:0007669"/>
    <property type="project" value="TreeGrafter"/>
</dbReference>
<feature type="binding site" evidence="14">
    <location>
        <position position="282"/>
    </location>
    <ligand>
        <name>Zn(2+)</name>
        <dbReference type="ChEBI" id="CHEBI:29105"/>
        <label>2</label>
    </ligand>
</feature>
<evidence type="ECO:0000256" key="4">
    <source>
        <dbReference type="ARBA" id="ARBA00022763"/>
    </source>
</evidence>
<gene>
    <name evidence="19" type="primary">YNG2</name>
    <name evidence="19" type="ORF">DEBR0S1_11694G</name>
</gene>
<dbReference type="GO" id="GO:0008270">
    <property type="term" value="F:zinc ion binding"/>
    <property type="evidence" value="ECO:0007669"/>
    <property type="project" value="UniProtKB-KW"/>
</dbReference>
<evidence type="ECO:0000259" key="18">
    <source>
        <dbReference type="PROSITE" id="PS50016"/>
    </source>
</evidence>
<keyword evidence="10" id="KW-0469">Meiosis</keyword>
<evidence type="ECO:0000256" key="10">
    <source>
        <dbReference type="ARBA" id="ARBA00023254"/>
    </source>
</evidence>
<evidence type="ECO:0000256" key="5">
    <source>
        <dbReference type="ARBA" id="ARBA00022771"/>
    </source>
</evidence>
<feature type="compositionally biased region" description="Polar residues" evidence="17">
    <location>
        <begin position="132"/>
        <end position="142"/>
    </location>
</feature>
<dbReference type="Proteomes" id="UP000478008">
    <property type="component" value="Unassembled WGS sequence"/>
</dbReference>
<dbReference type="InterPro" id="IPR019786">
    <property type="entry name" value="Zinc_finger_PHD-type_CS"/>
</dbReference>
<dbReference type="InterPro" id="IPR013083">
    <property type="entry name" value="Znf_RING/FYVE/PHD"/>
</dbReference>
<feature type="binding site" evidence="14">
    <location>
        <position position="263"/>
    </location>
    <ligand>
        <name>Zn(2+)</name>
        <dbReference type="ChEBI" id="CHEBI:29105"/>
        <label>1</label>
    </ligand>
</feature>
<feature type="compositionally biased region" description="Basic residues" evidence="17">
    <location>
        <begin position="147"/>
        <end position="167"/>
    </location>
</feature>
<keyword evidence="9 16" id="KW-0539">Nucleus</keyword>
<comment type="function">
    <text evidence="16">Component of an histone acetyltransferase complex.</text>
</comment>
<evidence type="ECO:0000256" key="16">
    <source>
        <dbReference type="RuleBase" id="RU361213"/>
    </source>
</evidence>
<dbReference type="InterPro" id="IPR011011">
    <property type="entry name" value="Znf_FYVE_PHD"/>
</dbReference>
<dbReference type="GO" id="GO:0005634">
    <property type="term" value="C:nucleus"/>
    <property type="evidence" value="ECO:0007669"/>
    <property type="project" value="UniProtKB-SubCell"/>
</dbReference>
<dbReference type="CDD" id="cd16858">
    <property type="entry name" value="ING_ING3_Yng2p"/>
    <property type="match status" value="1"/>
</dbReference>
<feature type="binding site" evidence="14">
    <location>
        <position position="279"/>
    </location>
    <ligand>
        <name>Zn(2+)</name>
        <dbReference type="ChEBI" id="CHEBI:29105"/>
        <label>2</label>
    </ligand>
</feature>
<dbReference type="EMBL" id="CABFWN010000001">
    <property type="protein sequence ID" value="VUG16248.1"/>
    <property type="molecule type" value="Genomic_DNA"/>
</dbReference>
<dbReference type="InterPro" id="IPR019787">
    <property type="entry name" value="Znf_PHD-finger"/>
</dbReference>
<keyword evidence="7 16" id="KW-0156">Chromatin regulator</keyword>
<evidence type="ECO:0000313" key="20">
    <source>
        <dbReference type="Proteomes" id="UP000478008"/>
    </source>
</evidence>
<keyword evidence="5 15" id="KW-0863">Zinc-finger</keyword>
<feature type="site" description="Histone H3K4me3 binding" evidence="13">
    <location>
        <position position="249"/>
    </location>
</feature>
<dbReference type="InterPro" id="IPR001965">
    <property type="entry name" value="Znf_PHD"/>
</dbReference>
<dbReference type="PROSITE" id="PS50016">
    <property type="entry name" value="ZF_PHD_2"/>
    <property type="match status" value="1"/>
</dbReference>
<proteinExistence type="inferred from homology"/>
<evidence type="ECO:0000256" key="2">
    <source>
        <dbReference type="ARBA" id="ARBA00010210"/>
    </source>
</evidence>
<evidence type="ECO:0000256" key="7">
    <source>
        <dbReference type="ARBA" id="ARBA00022853"/>
    </source>
</evidence>
<feature type="binding site" evidence="14">
    <location>
        <position position="239"/>
    </location>
    <ligand>
        <name>Zn(2+)</name>
        <dbReference type="ChEBI" id="CHEBI:29105"/>
        <label>1</label>
    </ligand>
</feature>
<keyword evidence="4" id="KW-0227">DNA damage</keyword>
<dbReference type="Gene3D" id="3.30.40.10">
    <property type="entry name" value="Zinc/RING finger domain, C3HC4 (zinc finger)"/>
    <property type="match status" value="1"/>
</dbReference>
<feature type="region of interest" description="Disordered" evidence="17">
    <location>
        <begin position="131"/>
        <end position="205"/>
    </location>
</feature>
<evidence type="ECO:0000313" key="19">
    <source>
        <dbReference type="EMBL" id="VUG16248.1"/>
    </source>
</evidence>
<feature type="domain" description="PHD-type" evidence="18">
    <location>
        <begin position="236"/>
        <end position="285"/>
    </location>
</feature>
<dbReference type="SMART" id="SM00249">
    <property type="entry name" value="PHD"/>
    <property type="match status" value="1"/>
</dbReference>
<dbReference type="GO" id="GO:0006281">
    <property type="term" value="P:DNA repair"/>
    <property type="evidence" value="ECO:0007669"/>
    <property type="project" value="UniProtKB-KW"/>
</dbReference>
<feature type="site" description="Histone H3K4me3 binding" evidence="13">
    <location>
        <position position="238"/>
    </location>
</feature>
<comment type="function">
    <text evidence="12">Component of the NuA4 histone acetyltransferase complex which is involved in transcriptional activation of selected genes principally by acetylation of nucleosomal histone H4 and H2A. The NuA4 complex is also involved in DNA repair. Involved in cell cycle progression and meiosis.</text>
</comment>
<dbReference type="GO" id="GO:0006325">
    <property type="term" value="P:chromatin organization"/>
    <property type="evidence" value="ECO:0007669"/>
    <property type="project" value="UniProtKB-KW"/>
</dbReference>
<sequence>MSNLPDELKFLLKQLREKDMDLYTIRKDIQQKDGLIQKHIKINGSLSKYPEEEQVYDSINEQYKKAIKIQRQKCVIANTALYLLTKHLKSLEQDAEKLEASGEPKIIGMLDDIGSSDPEAVELLTEGMLQASLGQTSPSPQVSSRRYGSRRGRTRRSMSRSRSHSRERRSSSVSSSASLSARRRARMESLPSRSSSADNKTAGEVVRANGRRKVEKSNSGTVMIPQANRKNGEDTQLYCFCRQVSYGNMIACDNKDCKYEWFHWSCVGLNAPPKGIWYCPDCQKRMDAEKKD</sequence>
<dbReference type="Pfam" id="PF12998">
    <property type="entry name" value="ING"/>
    <property type="match status" value="1"/>
</dbReference>
<dbReference type="PANTHER" id="PTHR10333:SF100">
    <property type="entry name" value="CHROMATIN MODIFICATION-RELATED PROTEIN YNG2"/>
    <property type="match status" value="1"/>
</dbReference>
<feature type="binding site" evidence="14">
    <location>
        <position position="266"/>
    </location>
    <ligand>
        <name>Zn(2+)</name>
        <dbReference type="ChEBI" id="CHEBI:29105"/>
        <label>1</label>
    </ligand>
</feature>
<evidence type="ECO:0000256" key="13">
    <source>
        <dbReference type="PIRSR" id="PIRSR628651-50"/>
    </source>
</evidence>
<dbReference type="GO" id="GO:0051321">
    <property type="term" value="P:meiotic cell cycle"/>
    <property type="evidence" value="ECO:0007669"/>
    <property type="project" value="UniProtKB-KW"/>
</dbReference>
<evidence type="ECO:0000256" key="17">
    <source>
        <dbReference type="SAM" id="MobiDB-lite"/>
    </source>
</evidence>
<evidence type="ECO:0000256" key="6">
    <source>
        <dbReference type="ARBA" id="ARBA00022833"/>
    </source>
</evidence>
<dbReference type="Gene3D" id="6.10.140.1740">
    <property type="match status" value="1"/>
</dbReference>